<feature type="coiled-coil region" evidence="10">
    <location>
        <begin position="427"/>
        <end position="454"/>
    </location>
</feature>
<dbReference type="SMART" id="SM00448">
    <property type="entry name" value="REC"/>
    <property type="match status" value="2"/>
</dbReference>
<accession>A0ABT1RQC3</accession>
<keyword evidence="4 9" id="KW-0597">Phosphoprotein</keyword>
<dbReference type="PANTHER" id="PTHR43047:SF72">
    <property type="entry name" value="OSMOSENSING HISTIDINE PROTEIN KINASE SLN1"/>
    <property type="match status" value="1"/>
</dbReference>
<dbReference type="SMART" id="SM00387">
    <property type="entry name" value="HATPase_c"/>
    <property type="match status" value="1"/>
</dbReference>
<evidence type="ECO:0000256" key="10">
    <source>
        <dbReference type="SAM" id="Coils"/>
    </source>
</evidence>
<dbReference type="RefSeq" id="WP_256132556.1">
    <property type="nucleotide sequence ID" value="NZ_JANFXK010000012.1"/>
</dbReference>
<dbReference type="CDD" id="cd00082">
    <property type="entry name" value="HisKA"/>
    <property type="match status" value="1"/>
</dbReference>
<dbReference type="CDD" id="cd00130">
    <property type="entry name" value="PAS"/>
    <property type="match status" value="1"/>
</dbReference>
<evidence type="ECO:0000259" key="14">
    <source>
        <dbReference type="PROSITE" id="PS50113"/>
    </source>
</evidence>
<evidence type="ECO:0000256" key="3">
    <source>
        <dbReference type="ARBA" id="ARBA00018672"/>
    </source>
</evidence>
<dbReference type="Gene3D" id="3.30.450.20">
    <property type="entry name" value="PAS domain"/>
    <property type="match status" value="2"/>
</dbReference>
<organism evidence="15 16">
    <name type="scientific">Anaerovorax odorimutans</name>
    <dbReference type="NCBI Taxonomy" id="109327"/>
    <lineage>
        <taxon>Bacteria</taxon>
        <taxon>Bacillati</taxon>
        <taxon>Bacillota</taxon>
        <taxon>Clostridia</taxon>
        <taxon>Peptostreptococcales</taxon>
        <taxon>Anaerovoracaceae</taxon>
        <taxon>Anaerovorax</taxon>
    </lineage>
</organism>
<dbReference type="PROSITE" id="PS50109">
    <property type="entry name" value="HIS_KIN"/>
    <property type="match status" value="1"/>
</dbReference>
<dbReference type="Gene3D" id="3.30.565.10">
    <property type="entry name" value="Histidine kinase-like ATPase, C-terminal domain"/>
    <property type="match status" value="1"/>
</dbReference>
<dbReference type="InterPro" id="IPR000700">
    <property type="entry name" value="PAS-assoc_C"/>
</dbReference>
<keyword evidence="7" id="KW-0902">Two-component regulatory system</keyword>
<feature type="domain" description="Response regulatory" evidence="13">
    <location>
        <begin position="983"/>
        <end position="1106"/>
    </location>
</feature>
<dbReference type="PROSITE" id="PS50110">
    <property type="entry name" value="RESPONSE_REGULATORY"/>
    <property type="match status" value="2"/>
</dbReference>
<dbReference type="EC" id="2.7.13.3" evidence="2"/>
<dbReference type="PANTHER" id="PTHR43047">
    <property type="entry name" value="TWO-COMPONENT HISTIDINE PROTEIN KINASE"/>
    <property type="match status" value="1"/>
</dbReference>
<dbReference type="Pfam" id="PF00512">
    <property type="entry name" value="HisKA"/>
    <property type="match status" value="1"/>
</dbReference>
<dbReference type="Gene3D" id="1.10.287.130">
    <property type="match status" value="1"/>
</dbReference>
<evidence type="ECO:0000259" key="12">
    <source>
        <dbReference type="PROSITE" id="PS50109"/>
    </source>
</evidence>
<keyword evidence="11" id="KW-0472">Membrane</keyword>
<dbReference type="NCBIfam" id="TIGR00229">
    <property type="entry name" value="sensory_box"/>
    <property type="match status" value="1"/>
</dbReference>
<evidence type="ECO:0000256" key="2">
    <source>
        <dbReference type="ARBA" id="ARBA00012438"/>
    </source>
</evidence>
<keyword evidence="10" id="KW-0175">Coiled coil</keyword>
<evidence type="ECO:0000259" key="13">
    <source>
        <dbReference type="PROSITE" id="PS50110"/>
    </source>
</evidence>
<keyword evidence="6" id="KW-0418">Kinase</keyword>
<feature type="transmembrane region" description="Helical" evidence="11">
    <location>
        <begin position="275"/>
        <end position="299"/>
    </location>
</feature>
<dbReference type="InterPro" id="IPR036097">
    <property type="entry name" value="HisK_dim/P_sf"/>
</dbReference>
<evidence type="ECO:0000256" key="6">
    <source>
        <dbReference type="ARBA" id="ARBA00022777"/>
    </source>
</evidence>
<keyword evidence="16" id="KW-1185">Reference proteome</keyword>
<dbReference type="SUPFAM" id="SSF52172">
    <property type="entry name" value="CheY-like"/>
    <property type="match status" value="2"/>
</dbReference>
<gene>
    <name evidence="15" type="ORF">NE619_11585</name>
</gene>
<feature type="domain" description="PAC" evidence="14">
    <location>
        <begin position="390"/>
        <end position="441"/>
    </location>
</feature>
<dbReference type="InterPro" id="IPR005467">
    <property type="entry name" value="His_kinase_dom"/>
</dbReference>
<evidence type="ECO:0000256" key="8">
    <source>
        <dbReference type="ARBA" id="ARBA00024867"/>
    </source>
</evidence>
<keyword evidence="11" id="KW-1133">Transmembrane helix</keyword>
<keyword evidence="5" id="KW-0808">Transferase</keyword>
<feature type="domain" description="Response regulatory" evidence="13">
    <location>
        <begin position="843"/>
        <end position="963"/>
    </location>
</feature>
<dbReference type="PROSITE" id="PS50113">
    <property type="entry name" value="PAC"/>
    <property type="match status" value="1"/>
</dbReference>
<evidence type="ECO:0000256" key="4">
    <source>
        <dbReference type="ARBA" id="ARBA00022553"/>
    </source>
</evidence>
<comment type="catalytic activity">
    <reaction evidence="1">
        <text>ATP + protein L-histidine = ADP + protein N-phospho-L-histidine.</text>
        <dbReference type="EC" id="2.7.13.3"/>
    </reaction>
</comment>
<evidence type="ECO:0000256" key="1">
    <source>
        <dbReference type="ARBA" id="ARBA00000085"/>
    </source>
</evidence>
<dbReference type="InterPro" id="IPR001789">
    <property type="entry name" value="Sig_transdc_resp-reg_receiver"/>
</dbReference>
<proteinExistence type="predicted"/>
<name>A0ABT1RQC3_9FIRM</name>
<comment type="function">
    <text evidence="8">May play the central regulatory role in sporulation. It may be an element of the effector pathway responsible for the activation of sporulation genes in response to nutritional stress. Spo0A may act in concert with spo0H (a sigma factor) to control the expression of some genes that are critical to the sporulation process.</text>
</comment>
<dbReference type="InterPro" id="IPR003661">
    <property type="entry name" value="HisK_dim/P_dom"/>
</dbReference>
<dbReference type="InterPro" id="IPR003594">
    <property type="entry name" value="HATPase_dom"/>
</dbReference>
<dbReference type="PRINTS" id="PR00344">
    <property type="entry name" value="BCTRLSENSOR"/>
</dbReference>
<dbReference type="Gene3D" id="3.40.50.2300">
    <property type="match status" value="2"/>
</dbReference>
<dbReference type="CDD" id="cd12912">
    <property type="entry name" value="PDC2_MCP_like"/>
    <property type="match status" value="1"/>
</dbReference>
<dbReference type="Pfam" id="PF00072">
    <property type="entry name" value="Response_reg"/>
    <property type="match status" value="2"/>
</dbReference>
<dbReference type="Pfam" id="PF08447">
    <property type="entry name" value="PAS_3"/>
    <property type="match status" value="1"/>
</dbReference>
<dbReference type="CDD" id="cd17546">
    <property type="entry name" value="REC_hyHK_CKI1_RcsC-like"/>
    <property type="match status" value="2"/>
</dbReference>
<keyword evidence="11" id="KW-0812">Transmembrane</keyword>
<dbReference type="Proteomes" id="UP001524502">
    <property type="component" value="Unassembled WGS sequence"/>
</dbReference>
<dbReference type="SUPFAM" id="SSF47384">
    <property type="entry name" value="Homodimeric domain of signal transducing histidine kinase"/>
    <property type="match status" value="1"/>
</dbReference>
<dbReference type="InterPro" id="IPR013655">
    <property type="entry name" value="PAS_fold_3"/>
</dbReference>
<feature type="modified residue" description="4-aspartylphosphate" evidence="9">
    <location>
        <position position="1035"/>
    </location>
</feature>
<evidence type="ECO:0000256" key="11">
    <source>
        <dbReference type="SAM" id="Phobius"/>
    </source>
</evidence>
<evidence type="ECO:0000313" key="16">
    <source>
        <dbReference type="Proteomes" id="UP001524502"/>
    </source>
</evidence>
<dbReference type="InterPro" id="IPR004358">
    <property type="entry name" value="Sig_transdc_His_kin-like_C"/>
</dbReference>
<reference evidence="15 16" key="1">
    <citation type="submission" date="2022-06" db="EMBL/GenBank/DDBJ databases">
        <title>Isolation of gut microbiota from human fecal samples.</title>
        <authorList>
            <person name="Pamer E.G."/>
            <person name="Barat B."/>
            <person name="Waligurski E."/>
            <person name="Medina S."/>
            <person name="Paddock L."/>
            <person name="Mostad J."/>
        </authorList>
    </citation>
    <scope>NUCLEOTIDE SEQUENCE [LARGE SCALE GENOMIC DNA]</scope>
    <source>
        <strain evidence="15 16">SL.3.17</strain>
    </source>
</reference>
<feature type="modified residue" description="4-aspartylphosphate" evidence="9">
    <location>
        <position position="897"/>
    </location>
</feature>
<evidence type="ECO:0000256" key="9">
    <source>
        <dbReference type="PROSITE-ProRule" id="PRU00169"/>
    </source>
</evidence>
<dbReference type="Pfam" id="PF02518">
    <property type="entry name" value="HATPase_c"/>
    <property type="match status" value="1"/>
</dbReference>
<evidence type="ECO:0000313" key="15">
    <source>
        <dbReference type="EMBL" id="MCQ4637366.1"/>
    </source>
</evidence>
<dbReference type="SUPFAM" id="SSF55785">
    <property type="entry name" value="PYP-like sensor domain (PAS domain)"/>
    <property type="match status" value="1"/>
</dbReference>
<sequence length="1107" mass="124451">MSSGLWTRKALAAILIAGLLCFVTAVYVKEVKGQLWQESIDTITESTQQGSNALELLLSKDFESLDAVGSYLGKTASDDSKRLERILSSQAGESISLYLPSGICIPEEASDTTVVDAVKQLEPADGVLDPHISSVSGVNVLDMYKKVTFSDGKSGYLVKEYEVESIADRFSLSFYNNSGFSYIVDRNGEVLIRSPHPNSNKTVKNLFDMLPKDENDPTAVAQFQKALQQTENGWALFQYNQEPTVFCYVPLGHTTDWYLISIIPEAVISEQSDNILMQTMVLMAAVIVGILVLMLFYLWQGRKTNRKLQSQANYISHLYNSIPEGIAVVTVEAPHRFIQLNREGLRMLNYPPDAEGEAAKGRLLSEVIHADDLEETERIFREAANGQLKQTFENRVLRDDGSYFWSSGIVENTMDENGEPVLVATFHDVTMEKLAEEEEEREQLLERRTLLSAVASAYPIIISVNISQDKIDILYFEHGLKVNLGEPKSYTDLYEVFMPIIEPEAREEYEKRFSLKALKETLGKKKNEVFLEARAMLMDGQLHWISVQIIHVENPYSGDQMAILLSRRVDEQKYEEEQSRRVLRSALENAKAANEAKSQFLSNMSHDIRTPMNAIVGMTAIAKAHLDDRARIKDCLKKIDLSSTHLLNLINDVLDMSKIESGKLVLREEPFNLAEMIVDTVGLVLPQANSNDLEINVKLTPMKNERVVGDLLRIRQVCLNIFSNAVKYTPAGGKITIEMEQVSSKRKGYGTYLLRCEDTGIGMTEEFQKKLFTPFERMQGSTVSRISGTGLGMAITKNIVDLMNGHIDVKSESGKGSLFTVTLPLKLEEAQQEKVPKIWLGARTLIIDDDQQACEAAVEILTDMGILAEYVDNGRDALEKIAAAQQSKEPYQLVLVDWKMPDMDGAETSEKIRAIVGPEVPIIFLTAYDWSEIEQEVKARGVTGFLSKPFYRSNLCYLLNELDEREDGEDTFIYKTEKFSGKRVLLVEDNPLNMEIARELIKEAGLRIEEALNGQEAVDKFRASSAGYYDLILMDIQMPIMDGYEATEHIRSIELERPDAKRVPIVAMTANAFAEDAQEALRSGMNDHISKPVDIRILNDTLKKWLL</sequence>
<evidence type="ECO:0000256" key="7">
    <source>
        <dbReference type="ARBA" id="ARBA00023012"/>
    </source>
</evidence>
<dbReference type="InterPro" id="IPR035965">
    <property type="entry name" value="PAS-like_dom_sf"/>
</dbReference>
<dbReference type="SMART" id="SM00388">
    <property type="entry name" value="HisKA"/>
    <property type="match status" value="1"/>
</dbReference>
<dbReference type="InterPro" id="IPR000014">
    <property type="entry name" value="PAS"/>
</dbReference>
<dbReference type="SUPFAM" id="SSF55874">
    <property type="entry name" value="ATPase domain of HSP90 chaperone/DNA topoisomerase II/histidine kinase"/>
    <property type="match status" value="1"/>
</dbReference>
<comment type="caution">
    <text evidence="15">The sequence shown here is derived from an EMBL/GenBank/DDBJ whole genome shotgun (WGS) entry which is preliminary data.</text>
</comment>
<dbReference type="InterPro" id="IPR036890">
    <property type="entry name" value="HATPase_C_sf"/>
</dbReference>
<feature type="domain" description="Histidine kinase" evidence="12">
    <location>
        <begin position="603"/>
        <end position="827"/>
    </location>
</feature>
<evidence type="ECO:0000256" key="5">
    <source>
        <dbReference type="ARBA" id="ARBA00022679"/>
    </source>
</evidence>
<dbReference type="InterPro" id="IPR011006">
    <property type="entry name" value="CheY-like_superfamily"/>
</dbReference>
<protein>
    <recommendedName>
        <fullName evidence="3">Stage 0 sporulation protein A homolog</fullName>
        <ecNumber evidence="2">2.7.13.3</ecNumber>
    </recommendedName>
</protein>
<dbReference type="EMBL" id="JANFXK010000012">
    <property type="protein sequence ID" value="MCQ4637366.1"/>
    <property type="molecule type" value="Genomic_DNA"/>
</dbReference>